<dbReference type="OrthoDB" id="5144031at2"/>
<gene>
    <name evidence="1" type="ORF">FPZ12_002015</name>
</gene>
<dbReference type="SUPFAM" id="SSF52540">
    <property type="entry name" value="P-loop containing nucleoside triphosphate hydrolases"/>
    <property type="match status" value="1"/>
</dbReference>
<dbReference type="AlphaFoldDB" id="A0A5N0VP13"/>
<keyword evidence="2" id="KW-1185">Reference proteome</keyword>
<protein>
    <recommendedName>
        <fullName evidence="3">Sulfotransferase family protein</fullName>
    </recommendedName>
</protein>
<proteinExistence type="predicted"/>
<dbReference type="EMBL" id="VMNW02000002">
    <property type="protein sequence ID" value="KAA9166361.1"/>
    <property type="molecule type" value="Genomic_DNA"/>
</dbReference>
<dbReference type="InterPro" id="IPR027417">
    <property type="entry name" value="P-loop_NTPase"/>
</dbReference>
<evidence type="ECO:0008006" key="3">
    <source>
        <dbReference type="Google" id="ProtNLM"/>
    </source>
</evidence>
<dbReference type="Gene3D" id="3.40.50.300">
    <property type="entry name" value="P-loop containing nucleotide triphosphate hydrolases"/>
    <property type="match status" value="1"/>
</dbReference>
<dbReference type="RefSeq" id="WP_144750615.1">
    <property type="nucleotide sequence ID" value="NZ_VMNW02000002.1"/>
</dbReference>
<name>A0A5N0VP13_9PSEU</name>
<evidence type="ECO:0000313" key="1">
    <source>
        <dbReference type="EMBL" id="KAA9166361.1"/>
    </source>
</evidence>
<accession>A0A5N0VP13</accession>
<evidence type="ECO:0000313" key="2">
    <source>
        <dbReference type="Proteomes" id="UP000319769"/>
    </source>
</evidence>
<dbReference type="Proteomes" id="UP000319769">
    <property type="component" value="Unassembled WGS sequence"/>
</dbReference>
<comment type="caution">
    <text evidence="1">The sequence shown here is derived from an EMBL/GenBank/DDBJ whole genome shotgun (WGS) entry which is preliminary data.</text>
</comment>
<sequence length="378" mass="41960">MPRRVYLHVGLPKTGTTLIQELLWHNRSTLAGAGVLYPGYVHAAQFHAALDLQPERYRDWHEPAAAGAWDRLAEHIRSWPGTSVVSCELLAPATSKQVRRVTEALAGLEVHVVCTARDLARQIPSVWQENVKTGQRGSLPELVHALRTGEPAETSGLFWDYQDLTQILRTWGAGLPPERVHVVTVPQAGPNVWPRFASVLGVRAAMQPPSRDGADNVSLGAVETEFLRRLNGVVDVGWARYAAVVKDQVAQQVLAQRRDTRRITLPAEEYPWLRKQAQQFIDEIREARYDVVGDLADLLPAEPADAGGLPDPSPQELLDAAIDTVAALVPRLPEEWPPNPPGLKDTLVTLSERHPAVMAMRRGYWKGKARISWARRRG</sequence>
<organism evidence="1 2">
    <name type="scientific">Amycolatopsis acidicola</name>
    <dbReference type="NCBI Taxonomy" id="2596893"/>
    <lineage>
        <taxon>Bacteria</taxon>
        <taxon>Bacillati</taxon>
        <taxon>Actinomycetota</taxon>
        <taxon>Actinomycetes</taxon>
        <taxon>Pseudonocardiales</taxon>
        <taxon>Pseudonocardiaceae</taxon>
        <taxon>Amycolatopsis</taxon>
    </lineage>
</organism>
<reference evidence="1" key="1">
    <citation type="submission" date="2019-09" db="EMBL/GenBank/DDBJ databases">
        <authorList>
            <person name="Teo W.F.A."/>
            <person name="Duangmal K."/>
        </authorList>
    </citation>
    <scope>NUCLEOTIDE SEQUENCE [LARGE SCALE GENOMIC DNA]</scope>
    <source>
        <strain evidence="1">K81G1</strain>
    </source>
</reference>